<dbReference type="GO" id="GO:0003964">
    <property type="term" value="F:RNA-directed DNA polymerase activity"/>
    <property type="evidence" value="ECO:0007669"/>
    <property type="project" value="UniProtKB-KW"/>
</dbReference>
<dbReference type="SUPFAM" id="SSF56672">
    <property type="entry name" value="DNA/RNA polymerases"/>
    <property type="match status" value="1"/>
</dbReference>
<evidence type="ECO:0000256" key="2">
    <source>
        <dbReference type="ARBA" id="ARBA00022695"/>
    </source>
</evidence>
<evidence type="ECO:0000256" key="3">
    <source>
        <dbReference type="ARBA" id="ARBA00022722"/>
    </source>
</evidence>
<dbReference type="PANTHER" id="PTHR41694">
    <property type="entry name" value="ENDOGENOUS RETROVIRUS GROUP K MEMBER POL PROTEIN"/>
    <property type="match status" value="1"/>
</dbReference>
<dbReference type="AlphaFoldDB" id="A0A7K5P126"/>
<gene>
    <name evidence="8" type="primary">Ervk8_0</name>
    <name evidence="8" type="ORF">CHRMAC_R15098</name>
</gene>
<dbReference type="InterPro" id="IPR043128">
    <property type="entry name" value="Rev_trsase/Diguanyl_cyclase"/>
</dbReference>
<feature type="non-terminal residue" evidence="8">
    <location>
        <position position="1"/>
    </location>
</feature>
<keyword evidence="4" id="KW-0255">Endonuclease</keyword>
<evidence type="ECO:0000256" key="4">
    <source>
        <dbReference type="ARBA" id="ARBA00022759"/>
    </source>
</evidence>
<evidence type="ECO:0000256" key="6">
    <source>
        <dbReference type="ARBA" id="ARBA00022918"/>
    </source>
</evidence>
<dbReference type="GO" id="GO:0004519">
    <property type="term" value="F:endonuclease activity"/>
    <property type="evidence" value="ECO:0007669"/>
    <property type="project" value="UniProtKB-KW"/>
</dbReference>
<feature type="domain" description="Reverse transcriptase thumb" evidence="7">
    <location>
        <begin position="4"/>
        <end position="53"/>
    </location>
</feature>
<keyword evidence="9" id="KW-1185">Reference proteome</keyword>
<evidence type="ECO:0000259" key="7">
    <source>
        <dbReference type="Pfam" id="PF06817"/>
    </source>
</evidence>
<evidence type="ECO:0000313" key="8">
    <source>
        <dbReference type="EMBL" id="NWT48802.1"/>
    </source>
</evidence>
<name>A0A7K5P126_CHRMC</name>
<proteinExistence type="predicted"/>
<keyword evidence="5" id="KW-0378">Hydrolase</keyword>
<protein>
    <submittedName>
        <fullName evidence="8">POK8 protein</fullName>
    </submittedName>
</protein>
<evidence type="ECO:0000256" key="5">
    <source>
        <dbReference type="ARBA" id="ARBA00022801"/>
    </source>
</evidence>
<comment type="caution">
    <text evidence="8">The sequence shown here is derived from an EMBL/GenBank/DDBJ whole genome shotgun (WGS) entry which is preliminary data.</text>
</comment>
<feature type="non-terminal residue" evidence="8">
    <location>
        <position position="56"/>
    </location>
</feature>
<reference evidence="8 9" key="1">
    <citation type="submission" date="2019-09" db="EMBL/GenBank/DDBJ databases">
        <title>Bird 10,000 Genomes (B10K) Project - Family phase.</title>
        <authorList>
            <person name="Zhang G."/>
        </authorList>
    </citation>
    <scope>NUCLEOTIDE SEQUENCE [LARGE SCALE GENOMIC DNA]</scope>
    <source>
        <strain evidence="8">B10K-DU-021-33</strain>
        <tissue evidence="8">Mixed tissue sample</tissue>
    </source>
</reference>
<dbReference type="GO" id="GO:0035613">
    <property type="term" value="F:RNA stem-loop binding"/>
    <property type="evidence" value="ECO:0007669"/>
    <property type="project" value="TreeGrafter"/>
</dbReference>
<dbReference type="InterPro" id="IPR043502">
    <property type="entry name" value="DNA/RNA_pol_sf"/>
</dbReference>
<keyword evidence="1" id="KW-0808">Transferase</keyword>
<evidence type="ECO:0000256" key="1">
    <source>
        <dbReference type="ARBA" id="ARBA00022679"/>
    </source>
</evidence>
<sequence length="56" mass="6243">TVMPQPIQLQIEVKTLNDVQKLAGMINWIQPYVGIPSSQLQPLFELLKGDTNILAP</sequence>
<keyword evidence="6" id="KW-0695">RNA-directed DNA polymerase</keyword>
<dbReference type="InterPro" id="IPR010661">
    <property type="entry name" value="RVT_thumb"/>
</dbReference>
<accession>A0A7K5P126</accession>
<dbReference type="Gene3D" id="3.30.70.270">
    <property type="match status" value="1"/>
</dbReference>
<evidence type="ECO:0000313" key="9">
    <source>
        <dbReference type="Proteomes" id="UP000524558"/>
    </source>
</evidence>
<dbReference type="EMBL" id="VYZF01005495">
    <property type="protein sequence ID" value="NWT48802.1"/>
    <property type="molecule type" value="Genomic_DNA"/>
</dbReference>
<keyword evidence="3" id="KW-0540">Nuclease</keyword>
<dbReference type="Proteomes" id="UP000524558">
    <property type="component" value="Unassembled WGS sequence"/>
</dbReference>
<dbReference type="GO" id="GO:0016787">
    <property type="term" value="F:hydrolase activity"/>
    <property type="evidence" value="ECO:0007669"/>
    <property type="project" value="UniProtKB-KW"/>
</dbReference>
<keyword evidence="2" id="KW-0548">Nucleotidyltransferase</keyword>
<dbReference type="PANTHER" id="PTHR41694:SF3">
    <property type="entry name" value="RNA-DIRECTED DNA POLYMERASE-RELATED"/>
    <property type="match status" value="1"/>
</dbReference>
<dbReference type="Pfam" id="PF06817">
    <property type="entry name" value="RVT_thumb"/>
    <property type="match status" value="1"/>
</dbReference>
<organism evidence="8 9">
    <name type="scientific">Chroicocephalus maculipennis</name>
    <name type="common">Brown-hooded gull</name>
    <name type="synonym">Larus maculipennis</name>
    <dbReference type="NCBI Taxonomy" id="287016"/>
    <lineage>
        <taxon>Eukaryota</taxon>
        <taxon>Metazoa</taxon>
        <taxon>Chordata</taxon>
        <taxon>Craniata</taxon>
        <taxon>Vertebrata</taxon>
        <taxon>Euteleostomi</taxon>
        <taxon>Archelosauria</taxon>
        <taxon>Archosauria</taxon>
        <taxon>Dinosauria</taxon>
        <taxon>Saurischia</taxon>
        <taxon>Theropoda</taxon>
        <taxon>Coelurosauria</taxon>
        <taxon>Aves</taxon>
        <taxon>Neognathae</taxon>
        <taxon>Neoaves</taxon>
        <taxon>Charadriiformes</taxon>
        <taxon>Laridae</taxon>
        <taxon>Chroicocephalus</taxon>
    </lineage>
</organism>